<reference evidence="2 3" key="1">
    <citation type="submission" date="2019-01" db="EMBL/GenBank/DDBJ databases">
        <title>Genome sequence of the Antarctic species Gelidibacter gilvus ACAM 158(T).</title>
        <authorList>
            <person name="Bowman J.P."/>
        </authorList>
    </citation>
    <scope>NUCLEOTIDE SEQUENCE [LARGE SCALE GENOMIC DNA]</scope>
    <source>
        <strain evidence="2 3">IC158</strain>
    </source>
</reference>
<dbReference type="EMBL" id="SDDZ01000013">
    <property type="protein sequence ID" value="RXJ45464.1"/>
    <property type="molecule type" value="Genomic_DNA"/>
</dbReference>
<name>A0A4Q0XEG7_9FLAO</name>
<comment type="caution">
    <text evidence="2">The sequence shown here is derived from an EMBL/GenBank/DDBJ whole genome shotgun (WGS) entry which is preliminary data.</text>
</comment>
<evidence type="ECO:0000313" key="2">
    <source>
        <dbReference type="EMBL" id="RXJ45464.1"/>
    </source>
</evidence>
<dbReference type="AlphaFoldDB" id="A0A4Q0XEG7"/>
<organism evidence="2 3">
    <name type="scientific">Gelidibacter gilvus</name>
    <dbReference type="NCBI Taxonomy" id="59602"/>
    <lineage>
        <taxon>Bacteria</taxon>
        <taxon>Pseudomonadati</taxon>
        <taxon>Bacteroidota</taxon>
        <taxon>Flavobacteriia</taxon>
        <taxon>Flavobacteriales</taxon>
        <taxon>Flavobacteriaceae</taxon>
        <taxon>Gelidibacter</taxon>
    </lineage>
</organism>
<dbReference type="CDD" id="cd10931">
    <property type="entry name" value="CE4_u7"/>
    <property type="match status" value="1"/>
</dbReference>
<keyword evidence="3" id="KW-1185">Reference proteome</keyword>
<protein>
    <recommendedName>
        <fullName evidence="1">DUF7033 domain-containing protein</fullName>
    </recommendedName>
</protein>
<dbReference type="OrthoDB" id="5573484at2"/>
<sequence length="433" mass="51058">MLLVYTHKITPRLTYAFRHISSRILGVPVSFTTTVEEFIAHDSMKISYTKQPLSSELFIRSHELLFEQGISDVDIHVQDWGSTKCFFSTSDKSSVPFDIFAATFYLLSRYEEYLPHVKDDYGRFLATESLAFNEGFLHQPVVDIWAYKFKAILHSQFPEFEFPIKKYSIQPVIDVPVAYYFKEKGLLRTFGGTLSDLFSLKIKQFYRRFQALAGFKRDPYDTFKWIVTKQRQTPNKFIVFFLIGEYSTYDKNININKKRFVSLIKYVADYCKVGLKVSYLALDDKEMLKHEKRTLEATTNYPLEASRHSFSKLNLPESYRNLIELEIKQDFTMGYINHIGFRAGTCTPFQFYDLDYEVQTPLQINPFHCVDYALLKRQSLLDKKEDLMRVIREVKNVNGTFVPVFHNYAFSDLDRWKGFRELFRMVLESEHED</sequence>
<dbReference type="Proteomes" id="UP000289792">
    <property type="component" value="Unassembled WGS sequence"/>
</dbReference>
<proteinExistence type="predicted"/>
<accession>A0A4Q0XEG7</accession>
<gene>
    <name evidence="2" type="ORF">ESZ48_15755</name>
</gene>
<evidence type="ECO:0000259" key="1">
    <source>
        <dbReference type="Pfam" id="PF23019"/>
    </source>
</evidence>
<feature type="domain" description="DUF7033" evidence="1">
    <location>
        <begin position="95"/>
        <end position="182"/>
    </location>
</feature>
<dbReference type="Pfam" id="PF23019">
    <property type="entry name" value="DUF7033"/>
    <property type="match status" value="1"/>
</dbReference>
<dbReference type="InterPro" id="IPR054297">
    <property type="entry name" value="DUF7033"/>
</dbReference>
<evidence type="ECO:0000313" key="3">
    <source>
        <dbReference type="Proteomes" id="UP000289792"/>
    </source>
</evidence>
<dbReference type="RefSeq" id="WP_129018468.1">
    <property type="nucleotide sequence ID" value="NZ_SDDZ01000013.1"/>
</dbReference>